<reference evidence="1 2" key="1">
    <citation type="submission" date="2022-05" db="EMBL/GenBank/DDBJ databases">
        <title>A multi-omics perspective on studying reproductive biology in Daphnia sinensis.</title>
        <authorList>
            <person name="Jia J."/>
        </authorList>
    </citation>
    <scope>NUCLEOTIDE SEQUENCE [LARGE SCALE GENOMIC DNA]</scope>
    <source>
        <strain evidence="1 2">WSL</strain>
    </source>
</reference>
<evidence type="ECO:0000313" key="2">
    <source>
        <dbReference type="Proteomes" id="UP000820818"/>
    </source>
</evidence>
<keyword evidence="2" id="KW-1185">Reference proteome</keyword>
<gene>
    <name evidence="1" type="ORF">GHT06_009217</name>
</gene>
<proteinExistence type="predicted"/>
<comment type="caution">
    <text evidence="1">The sequence shown here is derived from an EMBL/GenBank/DDBJ whole genome shotgun (WGS) entry which is preliminary data.</text>
</comment>
<protein>
    <submittedName>
        <fullName evidence="1">Uncharacterized protein</fullName>
    </submittedName>
</protein>
<dbReference type="AlphaFoldDB" id="A0AAD5Q3F6"/>
<organism evidence="1 2">
    <name type="scientific">Daphnia sinensis</name>
    <dbReference type="NCBI Taxonomy" id="1820382"/>
    <lineage>
        <taxon>Eukaryota</taxon>
        <taxon>Metazoa</taxon>
        <taxon>Ecdysozoa</taxon>
        <taxon>Arthropoda</taxon>
        <taxon>Crustacea</taxon>
        <taxon>Branchiopoda</taxon>
        <taxon>Diplostraca</taxon>
        <taxon>Cladocera</taxon>
        <taxon>Anomopoda</taxon>
        <taxon>Daphniidae</taxon>
        <taxon>Daphnia</taxon>
        <taxon>Daphnia similis group</taxon>
    </lineage>
</organism>
<dbReference type="Proteomes" id="UP000820818">
    <property type="component" value="Linkage Group LG1"/>
</dbReference>
<name>A0AAD5Q3F6_9CRUS</name>
<accession>A0AAD5Q3F6</accession>
<dbReference type="EMBL" id="WJBH02000001">
    <property type="protein sequence ID" value="KAI9565425.1"/>
    <property type="molecule type" value="Genomic_DNA"/>
</dbReference>
<sequence length="134" mass="15457">MGAKKRFDWHISCAALPLFAFQIAESISAKEHLQVISTEPGSCGIPIKEKESEQFSFGLPKKGQFEYRLSFLTVCWKRTNKNCGKDWEERDRPCVAGRDGAIRRCTLAFIKHSQSLLTQPRCRIERWQEFLFAS</sequence>
<evidence type="ECO:0000313" key="1">
    <source>
        <dbReference type="EMBL" id="KAI9565425.1"/>
    </source>
</evidence>